<comment type="caution">
    <text evidence="7">The sequence shown here is derived from an EMBL/GenBank/DDBJ whole genome shotgun (WGS) entry which is preliminary data.</text>
</comment>
<comment type="function">
    <text evidence="5">Responsible for synthesis of pseudouridine from uracil.</text>
</comment>
<evidence type="ECO:0000256" key="1">
    <source>
        <dbReference type="ARBA" id="ARBA00010876"/>
    </source>
</evidence>
<sequence>MSEQFDQQVVVPDKLGAKRFDQIAAACFPDFSRARLQEWIKNGDLLVDGKQRKPREKLVGGEILSLSVVVEDAEHWQAEEIPLDIVYEDDDILVINKPAGLVVHPAAGNRSGTLLNGLLFHYPDLASVPRAGIVHRLDKDTTGLMVVAKNLAAHTDLVAQLQERSVSREYEAITYGVMTAGGTVDQPIGRHATNRLKMAVTAGGKPSVTHYRILQKYRNHTHIRCKLETGRTHQIRVHMSHIRYPLFGDETYAGRLRLPKGCGENMIEQLRRFRRQALHARRLGLIHPATGEFMEWEAPLPDDMVSLLALLAEDAKETK</sequence>
<dbReference type="Gene3D" id="3.10.290.10">
    <property type="entry name" value="RNA-binding S4 domain"/>
    <property type="match status" value="1"/>
</dbReference>
<gene>
    <name evidence="7" type="primary">rluD</name>
    <name evidence="7" type="ORF">NX722_13170</name>
</gene>
<name>A0ABT3MX51_9GAMM</name>
<dbReference type="SUPFAM" id="SSF55174">
    <property type="entry name" value="Alpha-L RNA-binding motif"/>
    <property type="match status" value="1"/>
</dbReference>
<dbReference type="NCBIfam" id="TIGR00005">
    <property type="entry name" value="rluA_subfam"/>
    <property type="match status" value="1"/>
</dbReference>
<dbReference type="CDD" id="cd00165">
    <property type="entry name" value="S4"/>
    <property type="match status" value="1"/>
</dbReference>
<dbReference type="PANTHER" id="PTHR21600:SF44">
    <property type="entry name" value="RIBOSOMAL LARGE SUBUNIT PSEUDOURIDINE SYNTHASE D"/>
    <property type="match status" value="1"/>
</dbReference>
<dbReference type="InterPro" id="IPR006224">
    <property type="entry name" value="PsdUridine_synth_RluA-like_CS"/>
</dbReference>
<dbReference type="PROSITE" id="PS01129">
    <property type="entry name" value="PSI_RLU"/>
    <property type="match status" value="1"/>
</dbReference>
<evidence type="ECO:0000256" key="5">
    <source>
        <dbReference type="RuleBase" id="RU362028"/>
    </source>
</evidence>
<dbReference type="Pfam" id="PF00849">
    <property type="entry name" value="PseudoU_synth_2"/>
    <property type="match status" value="1"/>
</dbReference>
<keyword evidence="4" id="KW-0694">RNA-binding</keyword>
<organism evidence="7 8">
    <name type="scientific">Endozoicomonas gorgoniicola</name>
    <dbReference type="NCBI Taxonomy" id="1234144"/>
    <lineage>
        <taxon>Bacteria</taxon>
        <taxon>Pseudomonadati</taxon>
        <taxon>Pseudomonadota</taxon>
        <taxon>Gammaproteobacteria</taxon>
        <taxon>Oceanospirillales</taxon>
        <taxon>Endozoicomonadaceae</taxon>
        <taxon>Endozoicomonas</taxon>
    </lineage>
</organism>
<comment type="catalytic activity">
    <reaction evidence="5">
        <text>a uridine in RNA = a pseudouridine in RNA</text>
        <dbReference type="Rhea" id="RHEA:48348"/>
        <dbReference type="Rhea" id="RHEA-COMP:12068"/>
        <dbReference type="Rhea" id="RHEA-COMP:12069"/>
        <dbReference type="ChEBI" id="CHEBI:65314"/>
        <dbReference type="ChEBI" id="CHEBI:65315"/>
    </reaction>
</comment>
<keyword evidence="2 5" id="KW-0413">Isomerase</keyword>
<dbReference type="EC" id="5.4.99.-" evidence="5"/>
<dbReference type="Proteomes" id="UP001209854">
    <property type="component" value="Unassembled WGS sequence"/>
</dbReference>
<evidence type="ECO:0000313" key="8">
    <source>
        <dbReference type="Proteomes" id="UP001209854"/>
    </source>
</evidence>
<dbReference type="PANTHER" id="PTHR21600">
    <property type="entry name" value="MITOCHONDRIAL RNA PSEUDOURIDINE SYNTHASE"/>
    <property type="match status" value="1"/>
</dbReference>
<dbReference type="InterPro" id="IPR036986">
    <property type="entry name" value="S4_RNA-bd_sf"/>
</dbReference>
<protein>
    <recommendedName>
        <fullName evidence="5">Pseudouridine synthase</fullName>
        <ecNumber evidence="5">5.4.99.-</ecNumber>
    </recommendedName>
</protein>
<evidence type="ECO:0000256" key="2">
    <source>
        <dbReference type="ARBA" id="ARBA00023235"/>
    </source>
</evidence>
<dbReference type="Gene3D" id="3.30.2350.10">
    <property type="entry name" value="Pseudouridine synthase"/>
    <property type="match status" value="1"/>
</dbReference>
<feature type="domain" description="Pseudouridine synthase RsuA/RluA-like" evidence="6">
    <location>
        <begin position="91"/>
        <end position="241"/>
    </location>
</feature>
<proteinExistence type="inferred from homology"/>
<reference evidence="7 8" key="1">
    <citation type="submission" date="2022-10" db="EMBL/GenBank/DDBJ databases">
        <title>High-quality genome sequences of two octocoral-associated bacteria, Endozoicomonas euniceicola EF212 and Endozoicomonas gorgoniicola PS125.</title>
        <authorList>
            <person name="Chiou Y.-J."/>
            <person name="Chen Y.-H."/>
        </authorList>
    </citation>
    <scope>NUCLEOTIDE SEQUENCE [LARGE SCALE GENOMIC DNA]</scope>
    <source>
        <strain evidence="7 8">PS125</strain>
    </source>
</reference>
<evidence type="ECO:0000256" key="4">
    <source>
        <dbReference type="PROSITE-ProRule" id="PRU00182"/>
    </source>
</evidence>
<evidence type="ECO:0000256" key="3">
    <source>
        <dbReference type="ARBA" id="ARBA00036882"/>
    </source>
</evidence>
<dbReference type="EMBL" id="JAPFCC010000001">
    <property type="protein sequence ID" value="MCW7553559.1"/>
    <property type="molecule type" value="Genomic_DNA"/>
</dbReference>
<dbReference type="InterPro" id="IPR006225">
    <property type="entry name" value="PsdUridine_synth_RluC/D"/>
</dbReference>
<dbReference type="GO" id="GO:0160140">
    <property type="term" value="F:23S rRNA pseudouridine(1911/1915/1917) synthase activity"/>
    <property type="evidence" value="ECO:0007669"/>
    <property type="project" value="UniProtKB-EC"/>
</dbReference>
<dbReference type="CDD" id="cd02869">
    <property type="entry name" value="PseudoU_synth_RluA_like"/>
    <property type="match status" value="1"/>
</dbReference>
<dbReference type="SUPFAM" id="SSF55120">
    <property type="entry name" value="Pseudouridine synthase"/>
    <property type="match status" value="1"/>
</dbReference>
<evidence type="ECO:0000259" key="6">
    <source>
        <dbReference type="Pfam" id="PF00849"/>
    </source>
</evidence>
<dbReference type="InterPro" id="IPR006145">
    <property type="entry name" value="PsdUridine_synth_RsuA/RluA"/>
</dbReference>
<dbReference type="NCBIfam" id="NF008385">
    <property type="entry name" value="PRK11180.1"/>
    <property type="match status" value="1"/>
</dbReference>
<accession>A0ABT3MX51</accession>
<dbReference type="InterPro" id="IPR020103">
    <property type="entry name" value="PsdUridine_synth_cat_dom_sf"/>
</dbReference>
<evidence type="ECO:0000313" key="7">
    <source>
        <dbReference type="EMBL" id="MCW7553559.1"/>
    </source>
</evidence>
<keyword evidence="8" id="KW-1185">Reference proteome</keyword>
<comment type="catalytic activity">
    <reaction evidence="3">
        <text>uridine(1911/1915/1917) in 23S rRNA = pseudouridine(1911/1915/1917) in 23S rRNA</text>
        <dbReference type="Rhea" id="RHEA:42524"/>
        <dbReference type="Rhea" id="RHEA-COMP:10097"/>
        <dbReference type="Rhea" id="RHEA-COMP:10098"/>
        <dbReference type="ChEBI" id="CHEBI:65314"/>
        <dbReference type="ChEBI" id="CHEBI:65315"/>
        <dbReference type="EC" id="5.4.99.23"/>
    </reaction>
</comment>
<dbReference type="InterPro" id="IPR050188">
    <property type="entry name" value="RluA_PseudoU_synthase"/>
</dbReference>
<comment type="similarity">
    <text evidence="1 5">Belongs to the pseudouridine synthase RluA family.</text>
</comment>
<dbReference type="RefSeq" id="WP_262568378.1">
    <property type="nucleotide sequence ID" value="NZ_JAPFCC010000001.1"/>
</dbReference>
<dbReference type="PROSITE" id="PS50889">
    <property type="entry name" value="S4"/>
    <property type="match status" value="1"/>
</dbReference>